<dbReference type="InterPro" id="IPR032710">
    <property type="entry name" value="NTF2-like_dom_sf"/>
</dbReference>
<comment type="caution">
    <text evidence="2">The sequence shown here is derived from an EMBL/GenBank/DDBJ whole genome shotgun (WGS) entry which is preliminary data.</text>
</comment>
<evidence type="ECO:0000313" key="2">
    <source>
        <dbReference type="EMBL" id="MFB5681984.1"/>
    </source>
</evidence>
<evidence type="ECO:0000313" key="3">
    <source>
        <dbReference type="Proteomes" id="UP001580407"/>
    </source>
</evidence>
<dbReference type="EMBL" id="JBHILM010000014">
    <property type="protein sequence ID" value="MFB5681984.1"/>
    <property type="molecule type" value="Genomic_DNA"/>
</dbReference>
<dbReference type="Proteomes" id="UP001580407">
    <property type="component" value="Unassembled WGS sequence"/>
</dbReference>
<evidence type="ECO:0000259" key="1">
    <source>
        <dbReference type="Pfam" id="PF12680"/>
    </source>
</evidence>
<dbReference type="InterPro" id="IPR037401">
    <property type="entry name" value="SnoaL-like"/>
</dbReference>
<sequence>MTEAQKIFHEFTESILNHDAARFAELFDEQAVFEYPFAPPGYPEKLEGKDTIREYVEKFPEFIRINRFSGPEIHEAANSNVIVIEFTCEGAMTASEKPYNQTYISVIHTKNGKIIRYKDYWNPLVVLESAGESNPLVN</sequence>
<dbReference type="SUPFAM" id="SSF54427">
    <property type="entry name" value="NTF2-like"/>
    <property type="match status" value="1"/>
</dbReference>
<organism evidence="2 3">
    <name type="scientific">Paenibacillus terreus</name>
    <dbReference type="NCBI Taxonomy" id="1387834"/>
    <lineage>
        <taxon>Bacteria</taxon>
        <taxon>Bacillati</taxon>
        <taxon>Bacillota</taxon>
        <taxon>Bacilli</taxon>
        <taxon>Bacillales</taxon>
        <taxon>Paenibacillaceae</taxon>
        <taxon>Paenibacillus</taxon>
    </lineage>
</organism>
<dbReference type="Gene3D" id="3.10.450.50">
    <property type="match status" value="1"/>
</dbReference>
<accession>A0ABV5BAU5</accession>
<reference evidence="2 3" key="1">
    <citation type="submission" date="2024-09" db="EMBL/GenBank/DDBJ databases">
        <authorList>
            <person name="Ruan L."/>
        </authorList>
    </citation>
    <scope>NUCLEOTIDE SEQUENCE [LARGE SCALE GENOMIC DNA]</scope>
    <source>
        <strain evidence="2 3">D33</strain>
    </source>
</reference>
<keyword evidence="3" id="KW-1185">Reference proteome</keyword>
<protein>
    <submittedName>
        <fullName evidence="2">Nuclear transport factor 2 family protein</fullName>
    </submittedName>
</protein>
<feature type="domain" description="SnoaL-like" evidence="1">
    <location>
        <begin position="10"/>
        <end position="117"/>
    </location>
</feature>
<name>A0ABV5BAU5_9BACL</name>
<gene>
    <name evidence="2" type="ORF">ACE3NQ_13760</name>
</gene>
<dbReference type="Pfam" id="PF12680">
    <property type="entry name" value="SnoaL_2"/>
    <property type="match status" value="1"/>
</dbReference>
<proteinExistence type="predicted"/>
<dbReference type="RefSeq" id="WP_375525752.1">
    <property type="nucleotide sequence ID" value="NZ_JBHILM010000014.1"/>
</dbReference>